<dbReference type="Gene3D" id="3.40.630.30">
    <property type="match status" value="1"/>
</dbReference>
<evidence type="ECO:0000259" key="3">
    <source>
        <dbReference type="PROSITE" id="PS51186"/>
    </source>
</evidence>
<reference evidence="5" key="1">
    <citation type="submission" date="2015-05" db="EMBL/GenBank/DDBJ databases">
        <authorList>
            <person name="Rodrigo-Torres Lidia"/>
            <person name="Arahal R.David."/>
        </authorList>
    </citation>
    <scope>NUCLEOTIDE SEQUENCE [LARGE SCALE GENOMIC DNA]</scope>
    <source>
        <strain evidence="5">CECT 7321</strain>
    </source>
</reference>
<gene>
    <name evidence="4" type="primary">yncA</name>
    <name evidence="4" type="ORF">NIT7321_00074</name>
</gene>
<organism evidence="4 5">
    <name type="scientific">Phaeobacter italicus</name>
    <dbReference type="NCBI Taxonomy" id="481446"/>
    <lineage>
        <taxon>Bacteria</taxon>
        <taxon>Pseudomonadati</taxon>
        <taxon>Pseudomonadota</taxon>
        <taxon>Alphaproteobacteria</taxon>
        <taxon>Rhodobacterales</taxon>
        <taxon>Roseobacteraceae</taxon>
        <taxon>Phaeobacter</taxon>
    </lineage>
</organism>
<dbReference type="PANTHER" id="PTHR43072">
    <property type="entry name" value="N-ACETYLTRANSFERASE"/>
    <property type="match status" value="1"/>
</dbReference>
<dbReference type="EC" id="2.3.1.-" evidence="4"/>
<name>A0A0H5DCM7_9RHOB</name>
<protein>
    <submittedName>
        <fullName evidence="4">N-acyltransferase YncA</fullName>
        <ecNumber evidence="4">2.3.1.-</ecNumber>
    </submittedName>
</protein>
<dbReference type="CDD" id="cd04301">
    <property type="entry name" value="NAT_SF"/>
    <property type="match status" value="1"/>
</dbReference>
<dbReference type="RefSeq" id="WP_050672251.1">
    <property type="nucleotide sequence ID" value="NZ_CVRL01000001.1"/>
</dbReference>
<feature type="domain" description="N-acetyltransferase" evidence="3">
    <location>
        <begin position="1"/>
        <end position="160"/>
    </location>
</feature>
<dbReference type="SUPFAM" id="SSF55729">
    <property type="entry name" value="Acyl-CoA N-acyltransferases (Nat)"/>
    <property type="match status" value="1"/>
</dbReference>
<sequence>MIVRQATPADAPAIAEITNQIIRDTLITFTTDEKTPAEVAADIGSKGARLQVAEEAGEILGYINLGGFRTGPGYARTCEHAIYLAETARGRGAGRALMTAIEDVARAEGVHVLVAGISAANPGGVAFHAAVGFVEVGRMPEVGDKWGQWLDLVLMQKILTPSNDRAPDSTGQSG</sequence>
<dbReference type="GO" id="GO:0016747">
    <property type="term" value="F:acyltransferase activity, transferring groups other than amino-acyl groups"/>
    <property type="evidence" value="ECO:0007669"/>
    <property type="project" value="InterPro"/>
</dbReference>
<dbReference type="EMBL" id="CVRL01000001">
    <property type="protein sequence ID" value="CRL09245.1"/>
    <property type="molecule type" value="Genomic_DNA"/>
</dbReference>
<dbReference type="Pfam" id="PF00583">
    <property type="entry name" value="Acetyltransf_1"/>
    <property type="match status" value="1"/>
</dbReference>
<evidence type="ECO:0000256" key="2">
    <source>
        <dbReference type="ARBA" id="ARBA00023315"/>
    </source>
</evidence>
<dbReference type="STRING" id="481446.NIT7645_03099"/>
<keyword evidence="5" id="KW-1185">Reference proteome</keyword>
<evidence type="ECO:0000256" key="1">
    <source>
        <dbReference type="ARBA" id="ARBA00022679"/>
    </source>
</evidence>
<proteinExistence type="predicted"/>
<dbReference type="InterPro" id="IPR000182">
    <property type="entry name" value="GNAT_dom"/>
</dbReference>
<keyword evidence="1 4" id="KW-0808">Transferase</keyword>
<dbReference type="Proteomes" id="UP000043764">
    <property type="component" value="Unassembled WGS sequence"/>
</dbReference>
<dbReference type="InterPro" id="IPR016181">
    <property type="entry name" value="Acyl_CoA_acyltransferase"/>
</dbReference>
<keyword evidence="2 4" id="KW-0012">Acyltransferase</keyword>
<accession>A0A0H5DCM7</accession>
<evidence type="ECO:0000313" key="4">
    <source>
        <dbReference type="EMBL" id="CRL09245.1"/>
    </source>
</evidence>
<dbReference type="PROSITE" id="PS51186">
    <property type="entry name" value="GNAT"/>
    <property type="match status" value="1"/>
</dbReference>
<dbReference type="AlphaFoldDB" id="A0A0H5DCM7"/>
<evidence type="ECO:0000313" key="5">
    <source>
        <dbReference type="Proteomes" id="UP000043764"/>
    </source>
</evidence>
<dbReference type="PANTHER" id="PTHR43072:SF23">
    <property type="entry name" value="UPF0039 PROTEIN C11D3.02C"/>
    <property type="match status" value="1"/>
</dbReference>